<dbReference type="NCBIfam" id="TIGR01163">
    <property type="entry name" value="rpe"/>
    <property type="match status" value="1"/>
</dbReference>
<feature type="active site" description="Proton acceptor" evidence="10 12">
    <location>
        <position position="36"/>
    </location>
</feature>
<comment type="catalytic activity">
    <reaction evidence="1 10 11">
        <text>D-ribulose 5-phosphate = D-xylulose 5-phosphate</text>
        <dbReference type="Rhea" id="RHEA:13677"/>
        <dbReference type="ChEBI" id="CHEBI:57737"/>
        <dbReference type="ChEBI" id="CHEBI:58121"/>
        <dbReference type="EC" id="5.1.3.1"/>
    </reaction>
</comment>
<dbReference type="NCBIfam" id="NF004076">
    <property type="entry name" value="PRK05581.1-4"/>
    <property type="match status" value="1"/>
</dbReference>
<dbReference type="PROSITE" id="PS01086">
    <property type="entry name" value="RIBUL_P_3_EPIMER_2"/>
    <property type="match status" value="1"/>
</dbReference>
<dbReference type="SUPFAM" id="SSF51366">
    <property type="entry name" value="Ribulose-phoshate binding barrel"/>
    <property type="match status" value="1"/>
</dbReference>
<comment type="pathway">
    <text evidence="10">Carbohydrate degradation.</text>
</comment>
<evidence type="ECO:0000256" key="5">
    <source>
        <dbReference type="ARBA" id="ARBA00001954"/>
    </source>
</evidence>
<dbReference type="Gene3D" id="3.20.20.70">
    <property type="entry name" value="Aldolase class I"/>
    <property type="match status" value="1"/>
</dbReference>
<dbReference type="AlphaFoldDB" id="A0A9D1SG28"/>
<keyword evidence="10 11" id="KW-0119">Carbohydrate metabolism</keyword>
<dbReference type="GO" id="GO:0005737">
    <property type="term" value="C:cytoplasm"/>
    <property type="evidence" value="ECO:0007669"/>
    <property type="project" value="UniProtKB-ARBA"/>
</dbReference>
<feature type="binding site" evidence="10 13">
    <location>
        <position position="177"/>
    </location>
    <ligand>
        <name>a divalent metal cation</name>
        <dbReference type="ChEBI" id="CHEBI:60240"/>
    </ligand>
</feature>
<dbReference type="InterPro" id="IPR026019">
    <property type="entry name" value="Ribul_P_3_epim"/>
</dbReference>
<evidence type="ECO:0000256" key="8">
    <source>
        <dbReference type="ARBA" id="ARBA00022723"/>
    </source>
</evidence>
<name>A0A9D1SG28_9FIRM</name>
<feature type="binding site" evidence="10 13">
    <location>
        <position position="36"/>
    </location>
    <ligand>
        <name>a divalent metal cation</name>
        <dbReference type="ChEBI" id="CHEBI:60240"/>
    </ligand>
</feature>
<evidence type="ECO:0000256" key="1">
    <source>
        <dbReference type="ARBA" id="ARBA00001782"/>
    </source>
</evidence>
<protein>
    <recommendedName>
        <fullName evidence="7 10">Ribulose-phosphate 3-epimerase</fullName>
        <ecNumber evidence="7 10">5.1.3.1</ecNumber>
    </recommendedName>
</protein>
<dbReference type="FunFam" id="3.20.20.70:FF:000004">
    <property type="entry name" value="Ribulose-phosphate 3-epimerase"/>
    <property type="match status" value="1"/>
</dbReference>
<evidence type="ECO:0000256" key="14">
    <source>
        <dbReference type="PIRSR" id="PIRSR001461-3"/>
    </source>
</evidence>
<dbReference type="InterPro" id="IPR000056">
    <property type="entry name" value="Ribul_P_3_epim-like"/>
</dbReference>
<feature type="active site" description="Proton donor" evidence="10 12">
    <location>
        <position position="177"/>
    </location>
</feature>
<feature type="binding site" evidence="10 14">
    <location>
        <begin position="199"/>
        <end position="200"/>
    </location>
    <ligand>
        <name>substrate</name>
    </ligand>
</feature>
<keyword evidence="13" id="KW-0464">Manganese</keyword>
<comment type="cofactor">
    <cofactor evidence="4">
        <name>Zn(2+)</name>
        <dbReference type="ChEBI" id="CHEBI:29105"/>
    </cofactor>
</comment>
<feature type="binding site" evidence="10 14">
    <location>
        <position position="9"/>
    </location>
    <ligand>
        <name>substrate</name>
    </ligand>
</feature>
<comment type="cofactor">
    <cofactor evidence="10 13">
        <name>a divalent metal cation</name>
        <dbReference type="ChEBI" id="CHEBI:60240"/>
    </cofactor>
    <text evidence="10 13">Binds 1 divalent metal cation per subunit.</text>
</comment>
<comment type="caution">
    <text evidence="15">The sequence shown here is derived from an EMBL/GenBank/DDBJ whole genome shotgun (WGS) entry which is preliminary data.</text>
</comment>
<dbReference type="EMBL" id="DVMZ01000043">
    <property type="protein sequence ID" value="HIU58745.1"/>
    <property type="molecule type" value="Genomic_DNA"/>
</dbReference>
<dbReference type="GO" id="GO:0046872">
    <property type="term" value="F:metal ion binding"/>
    <property type="evidence" value="ECO:0007669"/>
    <property type="project" value="UniProtKB-UniRule"/>
</dbReference>
<accession>A0A9D1SG28</accession>
<feature type="binding site" evidence="14">
    <location>
        <position position="179"/>
    </location>
    <ligand>
        <name>substrate</name>
    </ligand>
</feature>
<dbReference type="Pfam" id="PF00834">
    <property type="entry name" value="Ribul_P_3_epim"/>
    <property type="match status" value="1"/>
</dbReference>
<feature type="binding site" evidence="10">
    <location>
        <begin position="177"/>
        <end position="179"/>
    </location>
    <ligand>
        <name>substrate</name>
    </ligand>
</feature>
<keyword evidence="9 10" id="KW-0413">Isomerase</keyword>
<dbReference type="GO" id="GO:0004750">
    <property type="term" value="F:D-ribulose-phosphate 3-epimerase activity"/>
    <property type="evidence" value="ECO:0007669"/>
    <property type="project" value="UniProtKB-UniRule"/>
</dbReference>
<keyword evidence="13" id="KW-0862">Zinc</keyword>
<comment type="function">
    <text evidence="10">Catalyzes the reversible epimerization of D-ribulose 5-phosphate to D-xylulose 5-phosphate.</text>
</comment>
<evidence type="ECO:0000256" key="11">
    <source>
        <dbReference type="PIRNR" id="PIRNR001461"/>
    </source>
</evidence>
<feature type="binding site" evidence="10 13">
    <location>
        <position position="34"/>
    </location>
    <ligand>
        <name>a divalent metal cation</name>
        <dbReference type="ChEBI" id="CHEBI:60240"/>
    </ligand>
</feature>
<reference evidence="15" key="2">
    <citation type="journal article" date="2021" name="PeerJ">
        <title>Extensive microbial diversity within the chicken gut microbiome revealed by metagenomics and culture.</title>
        <authorList>
            <person name="Gilroy R."/>
            <person name="Ravi A."/>
            <person name="Getino M."/>
            <person name="Pursley I."/>
            <person name="Horton D.L."/>
            <person name="Alikhan N.F."/>
            <person name="Baker D."/>
            <person name="Gharbi K."/>
            <person name="Hall N."/>
            <person name="Watson M."/>
            <person name="Adriaenssens E.M."/>
            <person name="Foster-Nyarko E."/>
            <person name="Jarju S."/>
            <person name="Secka A."/>
            <person name="Antonio M."/>
            <person name="Oren A."/>
            <person name="Chaudhuri R.R."/>
            <person name="La Ragione R."/>
            <person name="Hildebrand F."/>
            <person name="Pallen M.J."/>
        </authorList>
    </citation>
    <scope>NUCLEOTIDE SEQUENCE</scope>
    <source>
        <strain evidence="15">11687</strain>
    </source>
</reference>
<evidence type="ECO:0000256" key="13">
    <source>
        <dbReference type="PIRSR" id="PIRSR001461-2"/>
    </source>
</evidence>
<evidence type="ECO:0000256" key="3">
    <source>
        <dbReference type="ARBA" id="ARBA00001941"/>
    </source>
</evidence>
<dbReference type="HAMAP" id="MF_02227">
    <property type="entry name" value="RPE"/>
    <property type="match status" value="1"/>
</dbReference>
<feature type="binding site" evidence="10 13">
    <location>
        <position position="67"/>
    </location>
    <ligand>
        <name>a divalent metal cation</name>
        <dbReference type="ChEBI" id="CHEBI:60240"/>
    </ligand>
</feature>
<dbReference type="EC" id="5.1.3.1" evidence="7 10"/>
<dbReference type="GO" id="GO:0019323">
    <property type="term" value="P:pentose catabolic process"/>
    <property type="evidence" value="ECO:0007669"/>
    <property type="project" value="UniProtKB-UniRule"/>
</dbReference>
<dbReference type="CDD" id="cd00429">
    <property type="entry name" value="RPE"/>
    <property type="match status" value="1"/>
</dbReference>
<evidence type="ECO:0000256" key="7">
    <source>
        <dbReference type="ARBA" id="ARBA00013188"/>
    </source>
</evidence>
<evidence type="ECO:0000256" key="12">
    <source>
        <dbReference type="PIRSR" id="PIRSR001461-1"/>
    </source>
</evidence>
<sequence>MKETKIAPSVLSADFSKMGEEVKSLEACGADLVHCDVMDGVFVNNITFGIKMVEDLRKCTALPLDCHLMIVHPEKYVGRFAKAGADIVTVHYEACGETLKSTLELIRAAGAKCGAVINPDTPAEKIADVLPLCDMVLVMSVFPGFGGQKFIGETLENVRFLRNFAAEHGLSYDIEIDGGITPENAGRVREAGANVLVAGSAVFRAPDRRAVISALKGK</sequence>
<feature type="binding site" evidence="10 14">
    <location>
        <begin position="144"/>
        <end position="147"/>
    </location>
    <ligand>
        <name>substrate</name>
    </ligand>
</feature>
<keyword evidence="8 10" id="KW-0479">Metal-binding</keyword>
<evidence type="ECO:0000313" key="15">
    <source>
        <dbReference type="EMBL" id="HIU58745.1"/>
    </source>
</evidence>
<dbReference type="InterPro" id="IPR013785">
    <property type="entry name" value="Aldolase_TIM"/>
</dbReference>
<evidence type="ECO:0000256" key="10">
    <source>
        <dbReference type="HAMAP-Rule" id="MF_02227"/>
    </source>
</evidence>
<evidence type="ECO:0000256" key="6">
    <source>
        <dbReference type="ARBA" id="ARBA00009541"/>
    </source>
</evidence>
<evidence type="ECO:0000256" key="2">
    <source>
        <dbReference type="ARBA" id="ARBA00001936"/>
    </source>
</evidence>
<comment type="cofactor">
    <cofactor evidence="3">
        <name>Co(2+)</name>
        <dbReference type="ChEBI" id="CHEBI:48828"/>
    </cofactor>
</comment>
<comment type="similarity">
    <text evidence="6 10 11">Belongs to the ribulose-phosphate 3-epimerase family.</text>
</comment>
<comment type="cofactor">
    <cofactor evidence="2">
        <name>Mn(2+)</name>
        <dbReference type="ChEBI" id="CHEBI:29035"/>
    </cofactor>
</comment>
<evidence type="ECO:0000256" key="9">
    <source>
        <dbReference type="ARBA" id="ARBA00023235"/>
    </source>
</evidence>
<organism evidence="15 16">
    <name type="scientific">Candidatus Scatosoma pullistercoris</name>
    <dbReference type="NCBI Taxonomy" id="2840934"/>
    <lineage>
        <taxon>Bacteria</taxon>
        <taxon>Bacillati</taxon>
        <taxon>Bacillota</taxon>
        <taxon>Clostridia</taxon>
        <taxon>Candidatus Scatosoma</taxon>
    </lineage>
</organism>
<gene>
    <name evidence="10" type="primary">rpe</name>
    <name evidence="15" type="ORF">IAC57_01460</name>
</gene>
<dbReference type="PANTHER" id="PTHR11749">
    <property type="entry name" value="RIBULOSE-5-PHOSPHATE-3-EPIMERASE"/>
    <property type="match status" value="1"/>
</dbReference>
<keyword evidence="13" id="KW-0170">Cobalt</keyword>
<comment type="cofactor">
    <cofactor evidence="5">
        <name>Fe(2+)</name>
        <dbReference type="ChEBI" id="CHEBI:29033"/>
    </cofactor>
</comment>
<proteinExistence type="inferred from homology"/>
<reference evidence="15" key="1">
    <citation type="submission" date="2020-10" db="EMBL/GenBank/DDBJ databases">
        <authorList>
            <person name="Gilroy R."/>
        </authorList>
    </citation>
    <scope>NUCLEOTIDE SEQUENCE</scope>
    <source>
        <strain evidence="15">11687</strain>
    </source>
</reference>
<dbReference type="Proteomes" id="UP000824081">
    <property type="component" value="Unassembled WGS sequence"/>
</dbReference>
<feature type="binding site" evidence="10 14">
    <location>
        <position position="67"/>
    </location>
    <ligand>
        <name>substrate</name>
    </ligand>
</feature>
<evidence type="ECO:0000313" key="16">
    <source>
        <dbReference type="Proteomes" id="UP000824081"/>
    </source>
</evidence>
<dbReference type="GO" id="GO:0006098">
    <property type="term" value="P:pentose-phosphate shunt"/>
    <property type="evidence" value="ECO:0007669"/>
    <property type="project" value="UniProtKB-UniRule"/>
</dbReference>
<evidence type="ECO:0000256" key="4">
    <source>
        <dbReference type="ARBA" id="ARBA00001947"/>
    </source>
</evidence>
<dbReference type="PIRSF" id="PIRSF001461">
    <property type="entry name" value="RPE"/>
    <property type="match status" value="1"/>
</dbReference>
<dbReference type="InterPro" id="IPR011060">
    <property type="entry name" value="RibuloseP-bd_barrel"/>
</dbReference>